<keyword evidence="1 3" id="KW-0418">Kinase</keyword>
<evidence type="ECO:0000313" key="4">
    <source>
        <dbReference type="Proteomes" id="UP000654257"/>
    </source>
</evidence>
<dbReference type="SUPFAM" id="SSF53067">
    <property type="entry name" value="Actin-like ATPase domain"/>
    <property type="match status" value="1"/>
</dbReference>
<organism evidence="3 4">
    <name type="scientific">Rhodococcoides trifolii</name>
    <dbReference type="NCBI Taxonomy" id="908250"/>
    <lineage>
        <taxon>Bacteria</taxon>
        <taxon>Bacillati</taxon>
        <taxon>Actinomycetota</taxon>
        <taxon>Actinomycetes</taxon>
        <taxon>Mycobacteriales</taxon>
        <taxon>Nocardiaceae</taxon>
        <taxon>Rhodococcoides</taxon>
    </lineage>
</organism>
<dbReference type="PANTHER" id="PTHR30605">
    <property type="entry name" value="ANHYDRO-N-ACETYLMURAMIC ACID KINASE"/>
    <property type="match status" value="1"/>
</dbReference>
<evidence type="ECO:0000256" key="2">
    <source>
        <dbReference type="SAM" id="MobiDB-lite"/>
    </source>
</evidence>
<dbReference type="EMBL" id="BMCU01000001">
    <property type="protein sequence ID" value="GGF93875.1"/>
    <property type="molecule type" value="Genomic_DNA"/>
</dbReference>
<feature type="compositionally biased region" description="Basic residues" evidence="2">
    <location>
        <begin position="380"/>
        <end position="390"/>
    </location>
</feature>
<comment type="caution">
    <text evidence="3">The sequence shown here is derived from an EMBL/GenBank/DDBJ whole genome shotgun (WGS) entry which is preliminary data.</text>
</comment>
<dbReference type="GO" id="GO:0016773">
    <property type="term" value="F:phosphotransferase activity, alcohol group as acceptor"/>
    <property type="evidence" value="ECO:0007669"/>
    <property type="project" value="UniProtKB-UniRule"/>
</dbReference>
<dbReference type="Gene3D" id="3.30.420.40">
    <property type="match status" value="2"/>
</dbReference>
<dbReference type="PANTHER" id="PTHR30605:SF0">
    <property type="entry name" value="ANHYDRO-N-ACETYLMURAMIC ACID KINASE"/>
    <property type="match status" value="1"/>
</dbReference>
<dbReference type="InterPro" id="IPR005338">
    <property type="entry name" value="Anhydro_N_Ac-Mur_kinase"/>
</dbReference>
<dbReference type="Pfam" id="PF03702">
    <property type="entry name" value="AnmK"/>
    <property type="match status" value="1"/>
</dbReference>
<feature type="region of interest" description="Disordered" evidence="2">
    <location>
        <begin position="348"/>
        <end position="390"/>
    </location>
</feature>
<dbReference type="EC" id="2.7.1.170" evidence="1"/>
<reference evidence="3" key="1">
    <citation type="journal article" date="2014" name="Int. J. Syst. Evol. Microbiol.">
        <title>Complete genome sequence of Corynebacterium casei LMG S-19264T (=DSM 44701T), isolated from a smear-ripened cheese.</title>
        <authorList>
            <consortium name="US DOE Joint Genome Institute (JGI-PGF)"/>
            <person name="Walter F."/>
            <person name="Albersmeier A."/>
            <person name="Kalinowski J."/>
            <person name="Ruckert C."/>
        </authorList>
    </citation>
    <scope>NUCLEOTIDE SEQUENCE</scope>
    <source>
        <strain evidence="3">CCM 7905</strain>
    </source>
</reference>
<dbReference type="RefSeq" id="WP_229745734.1">
    <property type="nucleotide sequence ID" value="NZ_BMCU01000001.1"/>
</dbReference>
<dbReference type="GO" id="GO:0006040">
    <property type="term" value="P:amino sugar metabolic process"/>
    <property type="evidence" value="ECO:0007669"/>
    <property type="project" value="InterPro"/>
</dbReference>
<dbReference type="GO" id="GO:0016301">
    <property type="term" value="F:kinase activity"/>
    <property type="evidence" value="ECO:0007669"/>
    <property type="project" value="UniProtKB-KW"/>
</dbReference>
<comment type="function">
    <text evidence="1">Catalyzes the specific phosphorylation of 1,6-anhydro-N-acetylmuramic acid (anhMurNAc) with the simultaneous cleavage of the 1,6-anhydro ring, generating MurNAc-6-P. Is required for the utilization of anhMurNAc either imported from the medium or derived from its own cell wall murein, and thus plays a role in cell wall recycling.</text>
</comment>
<dbReference type="GO" id="GO:0009254">
    <property type="term" value="P:peptidoglycan turnover"/>
    <property type="evidence" value="ECO:0007669"/>
    <property type="project" value="UniProtKB-UniRule"/>
</dbReference>
<dbReference type="GO" id="GO:0005524">
    <property type="term" value="F:ATP binding"/>
    <property type="evidence" value="ECO:0007669"/>
    <property type="project" value="UniProtKB-UniRule"/>
</dbReference>
<accession>A0A917FN56</accession>
<comment type="pathway">
    <text evidence="1">Cell wall biogenesis; peptidoglycan recycling.</text>
</comment>
<dbReference type="Proteomes" id="UP000654257">
    <property type="component" value="Unassembled WGS sequence"/>
</dbReference>
<comment type="pathway">
    <text evidence="1">Amino-sugar metabolism; 1,6-anhydro-N-acetylmuramate degradation.</text>
</comment>
<sequence length="390" mass="40774">MIVVGVMSGTSMDGLDVAVGDFTLDGTDVIVDPLFDTGIPWPEPLRARLLSVLPPARTTVDEMCALDTEIGQSTARAVADVLADNGVKADLVASHGQTVFHWVDGVRALGTLQLGQPAWIVEATGLPVVSDIRARDIAAGGQGAPLASTLDALWLAGDSRRAALNLGGIANVTVVGAPGEPVVAFDTGPANCLLDVAAERILGCGFDEDGRIAATGTVRDDVLELLLAEPYYGLDAPKSTGRELFDRSYVADRLVGVGVDGPDLLATLTELTAVTVADAVRRLDVTEVVVSGGGVRNSTLMSALRRRLAPTAVVTSAERGLPPLSKEAYLVALLGFLTWNQIPGVVPGATGSPQPRVLGRISPGDAPMRLPEPSEPPRRLVVRRKPLRRT</sequence>
<dbReference type="GO" id="GO:0097175">
    <property type="term" value="P:1,6-anhydro-N-acetyl-beta-muramic acid catabolic process"/>
    <property type="evidence" value="ECO:0007669"/>
    <property type="project" value="UniProtKB-UniRule"/>
</dbReference>
<proteinExistence type="inferred from homology"/>
<comment type="similarity">
    <text evidence="1">Belongs to the anhydro-N-acetylmuramic acid kinase family.</text>
</comment>
<keyword evidence="1" id="KW-0547">Nucleotide-binding</keyword>
<protein>
    <recommendedName>
        <fullName evidence="1">Anhydro-N-acetylmuramic acid kinase</fullName>
        <ecNumber evidence="1">2.7.1.170</ecNumber>
    </recommendedName>
    <alternativeName>
        <fullName evidence="1">AnhMurNAc kinase</fullName>
    </alternativeName>
</protein>
<dbReference type="NCBIfam" id="NF007146">
    <property type="entry name" value="PRK09585.2-6"/>
    <property type="match status" value="1"/>
</dbReference>
<keyword evidence="1" id="KW-0067">ATP-binding</keyword>
<dbReference type="AlphaFoldDB" id="A0A917FN56"/>
<keyword evidence="1" id="KW-0808">Transferase</keyword>
<feature type="binding site" evidence="1">
    <location>
        <begin position="9"/>
        <end position="16"/>
    </location>
    <ligand>
        <name>ATP</name>
        <dbReference type="ChEBI" id="CHEBI:30616"/>
    </ligand>
</feature>
<keyword evidence="4" id="KW-1185">Reference proteome</keyword>
<evidence type="ECO:0000313" key="3">
    <source>
        <dbReference type="EMBL" id="GGF93875.1"/>
    </source>
</evidence>
<gene>
    <name evidence="1 3" type="primary">anmK</name>
    <name evidence="3" type="ORF">GCM10007304_04590</name>
</gene>
<keyword evidence="1" id="KW-0119">Carbohydrate metabolism</keyword>
<reference evidence="3" key="2">
    <citation type="submission" date="2020-09" db="EMBL/GenBank/DDBJ databases">
        <authorList>
            <person name="Sun Q."/>
            <person name="Sedlacek I."/>
        </authorList>
    </citation>
    <scope>NUCLEOTIDE SEQUENCE</scope>
    <source>
        <strain evidence="3">CCM 7905</strain>
    </source>
</reference>
<dbReference type="HAMAP" id="MF_01270">
    <property type="entry name" value="AnhMurNAc_kinase"/>
    <property type="match status" value="1"/>
</dbReference>
<name>A0A917FN56_9NOCA</name>
<comment type="catalytic activity">
    <reaction evidence="1">
        <text>1,6-anhydro-N-acetyl-beta-muramate + ATP + H2O = N-acetyl-D-muramate 6-phosphate + ADP + H(+)</text>
        <dbReference type="Rhea" id="RHEA:24952"/>
        <dbReference type="ChEBI" id="CHEBI:15377"/>
        <dbReference type="ChEBI" id="CHEBI:15378"/>
        <dbReference type="ChEBI" id="CHEBI:30616"/>
        <dbReference type="ChEBI" id="CHEBI:58690"/>
        <dbReference type="ChEBI" id="CHEBI:58722"/>
        <dbReference type="ChEBI" id="CHEBI:456216"/>
        <dbReference type="EC" id="2.7.1.170"/>
    </reaction>
</comment>
<dbReference type="InterPro" id="IPR043129">
    <property type="entry name" value="ATPase_NBD"/>
</dbReference>
<dbReference type="CDD" id="cd24050">
    <property type="entry name" value="ASKHA_NBD_ANMK"/>
    <property type="match status" value="1"/>
</dbReference>
<evidence type="ECO:0000256" key="1">
    <source>
        <dbReference type="HAMAP-Rule" id="MF_01270"/>
    </source>
</evidence>